<dbReference type="AlphaFoldDB" id="A0A839N1S9"/>
<feature type="domain" description="Aminoglycoside phosphotransferase" evidence="1">
    <location>
        <begin position="40"/>
        <end position="240"/>
    </location>
</feature>
<proteinExistence type="predicted"/>
<dbReference type="GO" id="GO:0016301">
    <property type="term" value="F:kinase activity"/>
    <property type="evidence" value="ECO:0007669"/>
    <property type="project" value="UniProtKB-KW"/>
</dbReference>
<dbReference type="InterPro" id="IPR002575">
    <property type="entry name" value="Aminoglycoside_PTrfase"/>
</dbReference>
<keyword evidence="3" id="KW-1185">Reference proteome</keyword>
<organism evidence="2 3">
    <name type="scientific">Flexivirga oryzae</name>
    <dbReference type="NCBI Taxonomy" id="1794944"/>
    <lineage>
        <taxon>Bacteria</taxon>
        <taxon>Bacillati</taxon>
        <taxon>Actinomycetota</taxon>
        <taxon>Actinomycetes</taxon>
        <taxon>Micrococcales</taxon>
        <taxon>Dermacoccaceae</taxon>
        <taxon>Flexivirga</taxon>
    </lineage>
</organism>
<keyword evidence="2" id="KW-0808">Transferase</keyword>
<evidence type="ECO:0000259" key="1">
    <source>
        <dbReference type="Pfam" id="PF01636"/>
    </source>
</evidence>
<name>A0A839N1S9_9MICO</name>
<evidence type="ECO:0000313" key="3">
    <source>
        <dbReference type="Proteomes" id="UP000559182"/>
    </source>
</evidence>
<dbReference type="RefSeq" id="WP_183319897.1">
    <property type="nucleotide sequence ID" value="NZ_JACHVQ010000001.1"/>
</dbReference>
<dbReference type="SUPFAM" id="SSF56112">
    <property type="entry name" value="Protein kinase-like (PK-like)"/>
    <property type="match status" value="1"/>
</dbReference>
<accession>A0A839N1S9</accession>
<reference evidence="2 3" key="1">
    <citation type="submission" date="2020-08" db="EMBL/GenBank/DDBJ databases">
        <title>Sequencing the genomes of 1000 actinobacteria strains.</title>
        <authorList>
            <person name="Klenk H.-P."/>
        </authorList>
    </citation>
    <scope>NUCLEOTIDE SEQUENCE [LARGE SCALE GENOMIC DNA]</scope>
    <source>
        <strain evidence="2 3">DSM 105369</strain>
    </source>
</reference>
<protein>
    <submittedName>
        <fullName evidence="2">Thiamine kinase-like enzyme</fullName>
    </submittedName>
</protein>
<dbReference type="Proteomes" id="UP000559182">
    <property type="component" value="Unassembled WGS sequence"/>
</dbReference>
<evidence type="ECO:0000313" key="2">
    <source>
        <dbReference type="EMBL" id="MBB2891658.1"/>
    </source>
</evidence>
<dbReference type="Pfam" id="PF01636">
    <property type="entry name" value="APH"/>
    <property type="match status" value="1"/>
</dbReference>
<dbReference type="InterPro" id="IPR011009">
    <property type="entry name" value="Kinase-like_dom_sf"/>
</dbReference>
<keyword evidence="2" id="KW-0418">Kinase</keyword>
<dbReference type="Gene3D" id="3.90.1200.10">
    <property type="match status" value="1"/>
</dbReference>
<dbReference type="EMBL" id="JACHVQ010000001">
    <property type="protein sequence ID" value="MBB2891658.1"/>
    <property type="molecule type" value="Genomic_DNA"/>
</dbReference>
<sequence>MDRSLSTLTDTQRDLLREWLPDLHVVRDHSWGLVDNVVLEVESQGQRFVVKADGETNHHIARELDAHEQWLAPWVALGRAPRLVAGDRSAKIVVTEYLPGHLVLGSDAQRNPDTFRQAGELLAILHGQPAVIDASYEARENAKILQNLDKEHRISPELETELRGIVMGWPDEPVALVPTHGDWQPRNWLVHDGRISVIDFGRAALRSVLADWTRLEARDFREDPAREAAFVEGYGADPRESGAWFRERLREAINTAVWAHLIGDEPFEEQGHQMIARALNAS</sequence>
<comment type="caution">
    <text evidence="2">The sequence shown here is derived from an EMBL/GenBank/DDBJ whole genome shotgun (WGS) entry which is preliminary data.</text>
</comment>
<gene>
    <name evidence="2" type="ORF">FHU39_001642</name>
</gene>